<sequence>MLFAIRNLQSITYSQRGQTLTYELRKLNLIRNEMTVFVGQYYNFICTFMMQAQWKKLEEDLEKLKRAGELTIDSLKKAHDEYLHQIKTGCLLTNDK</sequence>
<proteinExistence type="inferred from homology"/>
<evidence type="ECO:0000256" key="5">
    <source>
        <dbReference type="ARBA" id="ARBA00023212"/>
    </source>
</evidence>
<evidence type="ECO:0000313" key="8">
    <source>
        <dbReference type="Proteomes" id="UP001158576"/>
    </source>
</evidence>
<evidence type="ECO:0000256" key="1">
    <source>
        <dbReference type="ARBA" id="ARBA00004245"/>
    </source>
</evidence>
<name>A0ABN7SVQ0_OIKDI</name>
<dbReference type="InterPro" id="IPR040457">
    <property type="entry name" value="GCP_C"/>
</dbReference>
<evidence type="ECO:0000256" key="2">
    <source>
        <dbReference type="ARBA" id="ARBA00010337"/>
    </source>
</evidence>
<dbReference type="Gene3D" id="1.20.120.1900">
    <property type="entry name" value="Gamma-tubulin complex, C-terminal domain"/>
    <property type="match status" value="1"/>
</dbReference>
<keyword evidence="3" id="KW-0963">Cytoplasm</keyword>
<gene>
    <name evidence="7" type="ORF">OKIOD_LOCUS12703</name>
</gene>
<comment type="subcellular location">
    <subcellularLocation>
        <location evidence="1">Cytoplasm</location>
        <location evidence="1">Cytoskeleton</location>
    </subcellularLocation>
</comment>
<evidence type="ECO:0000259" key="6">
    <source>
        <dbReference type="Pfam" id="PF04130"/>
    </source>
</evidence>
<keyword evidence="5" id="KW-0206">Cytoskeleton</keyword>
<dbReference type="Proteomes" id="UP001158576">
    <property type="component" value="Chromosome 1"/>
</dbReference>
<dbReference type="Pfam" id="PF04130">
    <property type="entry name" value="GCP_C_terminal"/>
    <property type="match status" value="1"/>
</dbReference>
<organism evidence="7 8">
    <name type="scientific">Oikopleura dioica</name>
    <name type="common">Tunicate</name>
    <dbReference type="NCBI Taxonomy" id="34765"/>
    <lineage>
        <taxon>Eukaryota</taxon>
        <taxon>Metazoa</taxon>
        <taxon>Chordata</taxon>
        <taxon>Tunicata</taxon>
        <taxon>Appendicularia</taxon>
        <taxon>Copelata</taxon>
        <taxon>Oikopleuridae</taxon>
        <taxon>Oikopleura</taxon>
    </lineage>
</organism>
<keyword evidence="8" id="KW-1185">Reference proteome</keyword>
<keyword evidence="4" id="KW-0493">Microtubule</keyword>
<evidence type="ECO:0000256" key="4">
    <source>
        <dbReference type="ARBA" id="ARBA00022701"/>
    </source>
</evidence>
<reference evidence="7 8" key="1">
    <citation type="submission" date="2021-04" db="EMBL/GenBank/DDBJ databases">
        <authorList>
            <person name="Bliznina A."/>
        </authorList>
    </citation>
    <scope>NUCLEOTIDE SEQUENCE [LARGE SCALE GENOMIC DNA]</scope>
</reference>
<comment type="similarity">
    <text evidence="2">Belongs to the TUBGCP family.</text>
</comment>
<evidence type="ECO:0000256" key="3">
    <source>
        <dbReference type="ARBA" id="ARBA00022490"/>
    </source>
</evidence>
<protein>
    <submittedName>
        <fullName evidence="7">Oidioi.mRNA.OKI2018_I69.chr1.g3938.t1.cds</fullName>
    </submittedName>
</protein>
<dbReference type="InterPro" id="IPR042241">
    <property type="entry name" value="GCP_C_sf"/>
</dbReference>
<feature type="domain" description="Gamma tubulin complex component C-terminal" evidence="6">
    <location>
        <begin position="16"/>
        <end position="95"/>
    </location>
</feature>
<accession>A0ABN7SVQ0</accession>
<evidence type="ECO:0000313" key="7">
    <source>
        <dbReference type="EMBL" id="CAG5108753.1"/>
    </source>
</evidence>
<dbReference type="EMBL" id="OU015566">
    <property type="protein sequence ID" value="CAG5108753.1"/>
    <property type="molecule type" value="Genomic_DNA"/>
</dbReference>